<dbReference type="EMBL" id="JANPWB010000008">
    <property type="protein sequence ID" value="KAJ1162794.1"/>
    <property type="molecule type" value="Genomic_DNA"/>
</dbReference>
<dbReference type="AlphaFoldDB" id="A0AAV7SCY8"/>
<reference evidence="2" key="1">
    <citation type="journal article" date="2022" name="bioRxiv">
        <title>Sequencing and chromosome-scale assembly of the giantPleurodeles waltlgenome.</title>
        <authorList>
            <person name="Brown T."/>
            <person name="Elewa A."/>
            <person name="Iarovenko S."/>
            <person name="Subramanian E."/>
            <person name="Araus A.J."/>
            <person name="Petzold A."/>
            <person name="Susuki M."/>
            <person name="Suzuki K.-i.T."/>
            <person name="Hayashi T."/>
            <person name="Toyoda A."/>
            <person name="Oliveira C."/>
            <person name="Osipova E."/>
            <person name="Leigh N.D."/>
            <person name="Simon A."/>
            <person name="Yun M.H."/>
        </authorList>
    </citation>
    <scope>NUCLEOTIDE SEQUENCE</scope>
    <source>
        <strain evidence="2">20211129_DDA</strain>
        <tissue evidence="2">Liver</tissue>
    </source>
</reference>
<accession>A0AAV7SCY8</accession>
<evidence type="ECO:0000256" key="1">
    <source>
        <dbReference type="SAM" id="MobiDB-lite"/>
    </source>
</evidence>
<evidence type="ECO:0000313" key="3">
    <source>
        <dbReference type="Proteomes" id="UP001066276"/>
    </source>
</evidence>
<comment type="caution">
    <text evidence="2">The sequence shown here is derived from an EMBL/GenBank/DDBJ whole genome shotgun (WGS) entry which is preliminary data.</text>
</comment>
<dbReference type="Proteomes" id="UP001066276">
    <property type="component" value="Chromosome 4_2"/>
</dbReference>
<evidence type="ECO:0000313" key="2">
    <source>
        <dbReference type="EMBL" id="KAJ1162794.1"/>
    </source>
</evidence>
<keyword evidence="3" id="KW-1185">Reference proteome</keyword>
<proteinExistence type="predicted"/>
<gene>
    <name evidence="2" type="ORF">NDU88_003259</name>
</gene>
<organism evidence="2 3">
    <name type="scientific">Pleurodeles waltl</name>
    <name type="common">Iberian ribbed newt</name>
    <dbReference type="NCBI Taxonomy" id="8319"/>
    <lineage>
        <taxon>Eukaryota</taxon>
        <taxon>Metazoa</taxon>
        <taxon>Chordata</taxon>
        <taxon>Craniata</taxon>
        <taxon>Vertebrata</taxon>
        <taxon>Euteleostomi</taxon>
        <taxon>Amphibia</taxon>
        <taxon>Batrachia</taxon>
        <taxon>Caudata</taxon>
        <taxon>Salamandroidea</taxon>
        <taxon>Salamandridae</taxon>
        <taxon>Pleurodelinae</taxon>
        <taxon>Pleurodeles</taxon>
    </lineage>
</organism>
<protein>
    <submittedName>
        <fullName evidence="2">Uncharacterized protein</fullName>
    </submittedName>
</protein>
<feature type="region of interest" description="Disordered" evidence="1">
    <location>
        <begin position="21"/>
        <end position="40"/>
    </location>
</feature>
<name>A0AAV7SCY8_PLEWA</name>
<sequence length="68" mass="7521">MLRRGEQPWGYDVETGRLVESSNTMPKAQRSCPPVGGDDGERLRVSVAKAAIDRLLLIVRSNARLAQK</sequence>